<feature type="region of interest" description="Disordered" evidence="1">
    <location>
        <begin position="100"/>
        <end position="119"/>
    </location>
</feature>
<reference evidence="2 3" key="1">
    <citation type="journal article" date="2021" name="Hortic Res">
        <title>Chromosome-scale assembly of the Dendrobium chrysotoxum genome enhances the understanding of orchid evolution.</title>
        <authorList>
            <person name="Zhang Y."/>
            <person name="Zhang G.Q."/>
            <person name="Zhang D."/>
            <person name="Liu X.D."/>
            <person name="Xu X.Y."/>
            <person name="Sun W.H."/>
            <person name="Yu X."/>
            <person name="Zhu X."/>
            <person name="Wang Z.W."/>
            <person name="Zhao X."/>
            <person name="Zhong W.Y."/>
            <person name="Chen H."/>
            <person name="Yin W.L."/>
            <person name="Huang T."/>
            <person name="Niu S.C."/>
            <person name="Liu Z.J."/>
        </authorList>
    </citation>
    <scope>NUCLEOTIDE SEQUENCE [LARGE SCALE GENOMIC DNA]</scope>
    <source>
        <strain evidence="2">Lindl</strain>
    </source>
</reference>
<dbReference type="EMBL" id="JAGFBR010000006">
    <property type="protein sequence ID" value="KAH0465161.1"/>
    <property type="molecule type" value="Genomic_DNA"/>
</dbReference>
<sequence length="119" mass="12971">MDAFGLGLSQIQCPWFQERLQISLVKGHEPSILGAKATTAKDVATEGGEAKTTVDVTFFFFHGKIAECERVRDLSDIAGKAQPWRGATFYSKECIVSKTGIPRGADSGESEEVYNGQVR</sequence>
<proteinExistence type="predicted"/>
<dbReference type="Proteomes" id="UP000775213">
    <property type="component" value="Unassembled WGS sequence"/>
</dbReference>
<accession>A0AAV7H8D4</accession>
<protein>
    <submittedName>
        <fullName evidence="2">Uncharacterized protein</fullName>
    </submittedName>
</protein>
<evidence type="ECO:0000256" key="1">
    <source>
        <dbReference type="SAM" id="MobiDB-lite"/>
    </source>
</evidence>
<dbReference type="AlphaFoldDB" id="A0AAV7H8D4"/>
<gene>
    <name evidence="2" type="ORF">IEQ34_005264</name>
</gene>
<name>A0AAV7H8D4_DENCH</name>
<keyword evidence="3" id="KW-1185">Reference proteome</keyword>
<organism evidence="2 3">
    <name type="scientific">Dendrobium chrysotoxum</name>
    <name type="common">Orchid</name>
    <dbReference type="NCBI Taxonomy" id="161865"/>
    <lineage>
        <taxon>Eukaryota</taxon>
        <taxon>Viridiplantae</taxon>
        <taxon>Streptophyta</taxon>
        <taxon>Embryophyta</taxon>
        <taxon>Tracheophyta</taxon>
        <taxon>Spermatophyta</taxon>
        <taxon>Magnoliopsida</taxon>
        <taxon>Liliopsida</taxon>
        <taxon>Asparagales</taxon>
        <taxon>Orchidaceae</taxon>
        <taxon>Epidendroideae</taxon>
        <taxon>Malaxideae</taxon>
        <taxon>Dendrobiinae</taxon>
        <taxon>Dendrobium</taxon>
    </lineage>
</organism>
<evidence type="ECO:0000313" key="3">
    <source>
        <dbReference type="Proteomes" id="UP000775213"/>
    </source>
</evidence>
<evidence type="ECO:0000313" key="2">
    <source>
        <dbReference type="EMBL" id="KAH0465161.1"/>
    </source>
</evidence>
<comment type="caution">
    <text evidence="2">The sequence shown here is derived from an EMBL/GenBank/DDBJ whole genome shotgun (WGS) entry which is preliminary data.</text>
</comment>